<feature type="region of interest" description="Disordered" evidence="3">
    <location>
        <begin position="18"/>
        <end position="38"/>
    </location>
</feature>
<evidence type="ECO:0000313" key="4">
    <source>
        <dbReference type="EMBL" id="KAJ7781709.1"/>
    </source>
</evidence>
<evidence type="ECO:0008006" key="6">
    <source>
        <dbReference type="Google" id="ProtNLM"/>
    </source>
</evidence>
<dbReference type="SUPFAM" id="SSF101908">
    <property type="entry name" value="Putative isomerase YbhE"/>
    <property type="match status" value="1"/>
</dbReference>
<dbReference type="PANTHER" id="PTHR44472:SF1">
    <property type="entry name" value="DDB1 AND CUL4 ASSOCIATED FACTOR 4"/>
    <property type="match status" value="1"/>
</dbReference>
<evidence type="ECO:0000313" key="5">
    <source>
        <dbReference type="Proteomes" id="UP001215280"/>
    </source>
</evidence>
<sequence>MRDLPGFYFDPARNRYFPLASRPPPTSTNTTAPEDAPTRQRPIYDARMSTSAAARARAKGALLHARLAHTGQDARNQDRWPAPAGARVCAFATTEWLGSHDGEGDEAGPRQWIGDARGWVYSRALRPSHDECGWDDEYGSRWADWTPELCLHPDSEVTSLLATPTRLVGVCFGPATKIGVQDAGAPGRTALLSLTSVRDVRAASLQGGALVLGAARAAILLPDLDAAAARVRTLATGSDVFAVAQCETLIYAGTRAGAALRFDTRVRATAKPHSICDSAQNQNGRSTAAFVRPTRGGRELVVGFTDGRLGSYDLRFVRPAAPPIVVYGGHVGGVGERLGTTLDPDERFLFAAGADRRLRAWALGSGAPVVPSPPSSSPSSHASTTEHQGGPFAARFPAPLAALHVTADALWAGGGGAVWRWRMGV</sequence>
<keyword evidence="5" id="KW-1185">Reference proteome</keyword>
<dbReference type="EMBL" id="JARJLG010000004">
    <property type="protein sequence ID" value="KAJ7781709.1"/>
    <property type="molecule type" value="Genomic_DNA"/>
</dbReference>
<dbReference type="Proteomes" id="UP001215280">
    <property type="component" value="Unassembled WGS sequence"/>
</dbReference>
<organism evidence="4 5">
    <name type="scientific">Mycena maculata</name>
    <dbReference type="NCBI Taxonomy" id="230809"/>
    <lineage>
        <taxon>Eukaryota</taxon>
        <taxon>Fungi</taxon>
        <taxon>Dikarya</taxon>
        <taxon>Basidiomycota</taxon>
        <taxon>Agaricomycotina</taxon>
        <taxon>Agaricomycetes</taxon>
        <taxon>Agaricomycetidae</taxon>
        <taxon>Agaricales</taxon>
        <taxon>Marasmiineae</taxon>
        <taxon>Mycenaceae</taxon>
        <taxon>Mycena</taxon>
    </lineage>
</organism>
<accession>A0AAD7KCG1</accession>
<proteinExistence type="predicted"/>
<dbReference type="PANTHER" id="PTHR44472">
    <property type="entry name" value="DDB1- AND CUL4-ASSOCIATED FACTOR 4-RELATED"/>
    <property type="match status" value="1"/>
</dbReference>
<dbReference type="AlphaFoldDB" id="A0AAD7KCG1"/>
<dbReference type="Gene3D" id="2.130.10.10">
    <property type="entry name" value="YVTN repeat-like/Quinoprotein amine dehydrogenase"/>
    <property type="match status" value="1"/>
</dbReference>
<reference evidence="4" key="1">
    <citation type="submission" date="2023-03" db="EMBL/GenBank/DDBJ databases">
        <title>Massive genome expansion in bonnet fungi (Mycena s.s.) driven by repeated elements and novel gene families across ecological guilds.</title>
        <authorList>
            <consortium name="Lawrence Berkeley National Laboratory"/>
            <person name="Harder C.B."/>
            <person name="Miyauchi S."/>
            <person name="Viragh M."/>
            <person name="Kuo A."/>
            <person name="Thoen E."/>
            <person name="Andreopoulos B."/>
            <person name="Lu D."/>
            <person name="Skrede I."/>
            <person name="Drula E."/>
            <person name="Henrissat B."/>
            <person name="Morin E."/>
            <person name="Kohler A."/>
            <person name="Barry K."/>
            <person name="LaButti K."/>
            <person name="Morin E."/>
            <person name="Salamov A."/>
            <person name="Lipzen A."/>
            <person name="Mereny Z."/>
            <person name="Hegedus B."/>
            <person name="Baldrian P."/>
            <person name="Stursova M."/>
            <person name="Weitz H."/>
            <person name="Taylor A."/>
            <person name="Grigoriev I.V."/>
            <person name="Nagy L.G."/>
            <person name="Martin F."/>
            <person name="Kauserud H."/>
        </authorList>
    </citation>
    <scope>NUCLEOTIDE SEQUENCE</scope>
    <source>
        <strain evidence="4">CBHHK188m</strain>
    </source>
</reference>
<evidence type="ECO:0000256" key="1">
    <source>
        <dbReference type="ARBA" id="ARBA00022574"/>
    </source>
</evidence>
<dbReference type="GO" id="GO:0080008">
    <property type="term" value="C:Cul4-RING E3 ubiquitin ligase complex"/>
    <property type="evidence" value="ECO:0007669"/>
    <property type="project" value="TreeGrafter"/>
</dbReference>
<dbReference type="InterPro" id="IPR052254">
    <property type="entry name" value="CUL4-DDB1_E3_ligase_receptor"/>
</dbReference>
<evidence type="ECO:0000256" key="2">
    <source>
        <dbReference type="ARBA" id="ARBA00022737"/>
    </source>
</evidence>
<gene>
    <name evidence="4" type="ORF">DFH07DRAFT_1055325</name>
</gene>
<protein>
    <recommendedName>
        <fullName evidence="6">WD40 repeat-like protein</fullName>
    </recommendedName>
</protein>
<name>A0AAD7KCG1_9AGAR</name>
<dbReference type="InterPro" id="IPR015943">
    <property type="entry name" value="WD40/YVTN_repeat-like_dom_sf"/>
</dbReference>
<keyword evidence="2" id="KW-0677">Repeat</keyword>
<feature type="region of interest" description="Disordered" evidence="3">
    <location>
        <begin position="368"/>
        <end position="391"/>
    </location>
</feature>
<comment type="caution">
    <text evidence="4">The sequence shown here is derived from an EMBL/GenBank/DDBJ whole genome shotgun (WGS) entry which is preliminary data.</text>
</comment>
<evidence type="ECO:0000256" key="3">
    <source>
        <dbReference type="SAM" id="MobiDB-lite"/>
    </source>
</evidence>
<keyword evidence="1" id="KW-0853">WD repeat</keyword>